<reference evidence="3 4" key="1">
    <citation type="submission" date="2024-02" db="EMBL/GenBank/DDBJ databases">
        <authorList>
            <person name="Saticioglu I.B."/>
        </authorList>
    </citation>
    <scope>NUCLEOTIDE SEQUENCE [LARGE SCALE GENOMIC DNA]</scope>
    <source>
        <strain evidence="3 4">Mu-86</strain>
    </source>
</reference>
<feature type="transmembrane region" description="Helical" evidence="2">
    <location>
        <begin position="32"/>
        <end position="49"/>
    </location>
</feature>
<dbReference type="Proteomes" id="UP001368654">
    <property type="component" value="Unassembled WGS sequence"/>
</dbReference>
<dbReference type="EMBL" id="JBBDGL010000002">
    <property type="protein sequence ID" value="MEJ1155913.1"/>
    <property type="molecule type" value="Genomic_DNA"/>
</dbReference>
<name>A0ABU8LVI9_9MICO</name>
<evidence type="ECO:0000256" key="2">
    <source>
        <dbReference type="SAM" id="Phobius"/>
    </source>
</evidence>
<sequence length="102" mass="10956">MQSLAAHVWLTTTVTPSPTPTLDPDSVTPGPEGFFVIALIVVAVFLLVADMMRRIRRGRVRADVNDELDAEQARLAAEAEGLPSAVEDESSATDPESEPPRS</sequence>
<evidence type="ECO:0000313" key="4">
    <source>
        <dbReference type="Proteomes" id="UP001368654"/>
    </source>
</evidence>
<evidence type="ECO:0000313" key="3">
    <source>
        <dbReference type="EMBL" id="MEJ1155913.1"/>
    </source>
</evidence>
<keyword evidence="2" id="KW-1133">Transmembrane helix</keyword>
<keyword evidence="4" id="KW-1185">Reference proteome</keyword>
<proteinExistence type="predicted"/>
<dbReference type="RefSeq" id="WP_337338320.1">
    <property type="nucleotide sequence ID" value="NZ_JBBDGL010000002.1"/>
</dbReference>
<organism evidence="3 4">
    <name type="scientific">Microbacterium marmarense</name>
    <dbReference type="NCBI Taxonomy" id="3122051"/>
    <lineage>
        <taxon>Bacteria</taxon>
        <taxon>Bacillati</taxon>
        <taxon>Actinomycetota</taxon>
        <taxon>Actinomycetes</taxon>
        <taxon>Micrococcales</taxon>
        <taxon>Microbacteriaceae</taxon>
        <taxon>Microbacterium</taxon>
    </lineage>
</organism>
<gene>
    <name evidence="3" type="ORF">WDU96_09940</name>
</gene>
<accession>A0ABU8LVI9</accession>
<comment type="caution">
    <text evidence="3">The sequence shown here is derived from an EMBL/GenBank/DDBJ whole genome shotgun (WGS) entry which is preliminary data.</text>
</comment>
<evidence type="ECO:0000256" key="1">
    <source>
        <dbReference type="SAM" id="MobiDB-lite"/>
    </source>
</evidence>
<keyword evidence="2" id="KW-0472">Membrane</keyword>
<feature type="region of interest" description="Disordered" evidence="1">
    <location>
        <begin position="78"/>
        <end position="102"/>
    </location>
</feature>
<protein>
    <submittedName>
        <fullName evidence="3">Uncharacterized protein</fullName>
    </submittedName>
</protein>
<keyword evidence="2" id="KW-0812">Transmembrane</keyword>
<feature type="compositionally biased region" description="Acidic residues" evidence="1">
    <location>
        <begin position="86"/>
        <end position="102"/>
    </location>
</feature>